<dbReference type="SUPFAM" id="SSF102645">
    <property type="entry name" value="CoaB-like"/>
    <property type="match status" value="1"/>
</dbReference>
<dbReference type="InterPro" id="IPR005252">
    <property type="entry name" value="CoaBC"/>
</dbReference>
<comment type="pathway">
    <text evidence="3 4">Cofactor biosynthesis; coenzyme A biosynthesis; CoA from (R)-pantothenate: step 2/5.</text>
</comment>
<dbReference type="InterPro" id="IPR007085">
    <property type="entry name" value="DNA/pantothenate-metab_flavo_C"/>
</dbReference>
<evidence type="ECO:0000313" key="8">
    <source>
        <dbReference type="EMBL" id="ERT60297.1"/>
    </source>
</evidence>
<evidence type="ECO:0000256" key="1">
    <source>
        <dbReference type="ARBA" id="ARBA00022793"/>
    </source>
</evidence>
<feature type="chain" id="PRO_5039206879" description="Coenzyme A biosynthesis bifunctional protein CoaBC" evidence="5">
    <location>
        <begin position="26"/>
        <end position="405"/>
    </location>
</feature>
<comment type="catalytic activity">
    <reaction evidence="3 4">
        <text>N-[(R)-4-phosphopantothenoyl]-L-cysteine + H(+) = (R)-4'-phosphopantetheine + CO2</text>
        <dbReference type="Rhea" id="RHEA:16793"/>
        <dbReference type="ChEBI" id="CHEBI:15378"/>
        <dbReference type="ChEBI" id="CHEBI:16526"/>
        <dbReference type="ChEBI" id="CHEBI:59458"/>
        <dbReference type="ChEBI" id="CHEBI:61723"/>
        <dbReference type="EC" id="4.1.1.36"/>
    </reaction>
</comment>
<feature type="binding site" evidence="3">
    <location>
        <begin position="305"/>
        <end position="308"/>
    </location>
    <ligand>
        <name>CTP</name>
        <dbReference type="ChEBI" id="CHEBI:37563"/>
    </ligand>
</feature>
<dbReference type="Pfam" id="PF04127">
    <property type="entry name" value="DFP"/>
    <property type="match status" value="1"/>
</dbReference>
<keyword evidence="2 3" id="KW-0456">Lyase</keyword>
<evidence type="ECO:0000256" key="2">
    <source>
        <dbReference type="ARBA" id="ARBA00023239"/>
    </source>
</evidence>
<evidence type="ECO:0000256" key="3">
    <source>
        <dbReference type="HAMAP-Rule" id="MF_02225"/>
    </source>
</evidence>
<keyword evidence="9" id="KW-1185">Reference proteome</keyword>
<dbReference type="EC" id="6.3.2.5" evidence="3"/>
<dbReference type="GO" id="GO:0004632">
    <property type="term" value="F:phosphopantothenate--cysteine ligase activity"/>
    <property type="evidence" value="ECO:0007669"/>
    <property type="project" value="UniProtKB-UniRule"/>
</dbReference>
<accession>U7ULJ6</accession>
<comment type="cofactor">
    <cofactor evidence="3">
        <name>Mg(2+)</name>
        <dbReference type="ChEBI" id="CHEBI:18420"/>
    </cofactor>
</comment>
<comment type="similarity">
    <text evidence="3 4">In the C-terminal section; belongs to the PPC synthetase family.</text>
</comment>
<feature type="active site" description="Proton donor" evidence="3">
    <location>
        <position position="158"/>
    </location>
</feature>
<dbReference type="GO" id="GO:0071513">
    <property type="term" value="C:phosphopantothenoylcysteine decarboxylase complex"/>
    <property type="evidence" value="ECO:0007669"/>
    <property type="project" value="TreeGrafter"/>
</dbReference>
<dbReference type="UniPathway" id="UPA00241">
    <property type="reaction ID" value="UER00353"/>
</dbReference>
<comment type="pathway">
    <text evidence="3 4">Cofactor biosynthesis; coenzyme A biosynthesis; CoA from (R)-pantothenate: step 3/5.</text>
</comment>
<dbReference type="PANTHER" id="PTHR14359:SF6">
    <property type="entry name" value="PHOSPHOPANTOTHENOYLCYSTEINE DECARBOXYLASE"/>
    <property type="match status" value="1"/>
</dbReference>
<dbReference type="eggNOG" id="COG0452">
    <property type="taxonomic scope" value="Bacteria"/>
</dbReference>
<evidence type="ECO:0000313" key="9">
    <source>
        <dbReference type="Proteomes" id="UP000017090"/>
    </source>
</evidence>
<gene>
    <name evidence="3 8" type="primary">coaBC</name>
    <name evidence="8" type="ORF">HMPREF1250_0985</name>
</gene>
<dbReference type="InterPro" id="IPR003382">
    <property type="entry name" value="Flavoprotein"/>
</dbReference>
<feature type="domain" description="Flavoprotein" evidence="6">
    <location>
        <begin position="6"/>
        <end position="154"/>
    </location>
</feature>
<evidence type="ECO:0000259" key="7">
    <source>
        <dbReference type="Pfam" id="PF04127"/>
    </source>
</evidence>
<dbReference type="InterPro" id="IPR035929">
    <property type="entry name" value="CoaB-like_sf"/>
</dbReference>
<comment type="catalytic activity">
    <reaction evidence="3 4">
        <text>(R)-4'-phosphopantothenate + L-cysteine + CTP = N-[(R)-4-phosphopantothenoyl]-L-cysteine + CMP + diphosphate + H(+)</text>
        <dbReference type="Rhea" id="RHEA:19397"/>
        <dbReference type="ChEBI" id="CHEBI:10986"/>
        <dbReference type="ChEBI" id="CHEBI:15378"/>
        <dbReference type="ChEBI" id="CHEBI:33019"/>
        <dbReference type="ChEBI" id="CHEBI:35235"/>
        <dbReference type="ChEBI" id="CHEBI:37563"/>
        <dbReference type="ChEBI" id="CHEBI:59458"/>
        <dbReference type="ChEBI" id="CHEBI:60377"/>
        <dbReference type="EC" id="6.3.2.5"/>
    </reaction>
</comment>
<sequence length="405" mass="42549">MLLANKKIVLVISGGIAAFKAAALASLLGKEGAVVKCVMTQHATAFITPLTLREITGNPVAVDMFGDTFEFNIEHIALARWADAFVVVPATANIIGKIANGIADDLATTTLMATKAPVMIAPAMNSNMYLNPVVQGNLQKLKALGYVIAEPDSGRLACGIDGVGRLPDPDILVEYIEKTTCSSALLRGKKVLVTAGGTRERIDPVRYIGNRSSGRMGFAVAKAAMLAGADVTLVAAPSALPAPLGVHRIDVGTTLEMQAACEEIYDSVDLVVKAAAVADYRVARPAENKIKKSSETLTVELAKNPDILYGLGQKKTHQVLIGFAAETTNVIEYGMGKLKKKNLDMLVANDVSVAGAGFQGTTNIATFLFPDGRSEAMEMMSKFELAQKIISAGAALVAAKESAEA</sequence>
<dbReference type="GO" id="GO:0015941">
    <property type="term" value="P:pantothenate catabolic process"/>
    <property type="evidence" value="ECO:0007669"/>
    <property type="project" value="InterPro"/>
</dbReference>
<feature type="binding site" evidence="3">
    <location>
        <position position="289"/>
    </location>
    <ligand>
        <name>CTP</name>
        <dbReference type="ChEBI" id="CHEBI:37563"/>
    </ligand>
</feature>
<keyword evidence="3" id="KW-0460">Magnesium</keyword>
<evidence type="ECO:0000256" key="4">
    <source>
        <dbReference type="RuleBase" id="RU364078"/>
    </source>
</evidence>
<reference evidence="8 9" key="1">
    <citation type="submission" date="2013-09" db="EMBL/GenBank/DDBJ databases">
        <authorList>
            <person name="Durkin A.S."/>
            <person name="Haft D.R."/>
            <person name="McCorrison J."/>
            <person name="Torralba M."/>
            <person name="Gillis M."/>
            <person name="Haft D.H."/>
            <person name="Methe B."/>
            <person name="Sutton G."/>
            <person name="Nelson K.E."/>
        </authorList>
    </citation>
    <scope>NUCLEOTIDE SEQUENCE [LARGE SCALE GENOMIC DNA]</scope>
    <source>
        <strain evidence="8 9">BV3C16-1</strain>
    </source>
</reference>
<dbReference type="OrthoDB" id="9802554at2"/>
<protein>
    <recommendedName>
        <fullName evidence="3">Coenzyme A biosynthesis bifunctional protein CoaBC</fullName>
    </recommendedName>
    <alternativeName>
        <fullName evidence="3">DNA/pantothenate metabolism flavoprotein</fullName>
    </alternativeName>
    <alternativeName>
        <fullName evidence="3">Phosphopantothenoylcysteine synthetase/decarboxylase</fullName>
        <shortName evidence="3">PPCS-PPCDC</shortName>
    </alternativeName>
    <domain>
        <recommendedName>
            <fullName evidence="3">Phosphopantothenoylcysteine decarboxylase</fullName>
            <shortName evidence="3">PPC decarboxylase</shortName>
            <shortName evidence="3">PPC-DC</shortName>
            <ecNumber evidence="3">4.1.1.36</ecNumber>
        </recommendedName>
        <alternativeName>
            <fullName evidence="3">CoaC</fullName>
        </alternativeName>
    </domain>
    <domain>
        <recommendedName>
            <fullName evidence="3">Phosphopantothenate--cysteine ligase</fullName>
            <ecNumber evidence="3">6.3.2.5</ecNumber>
        </recommendedName>
        <alternativeName>
            <fullName evidence="3">CoaB</fullName>
        </alternativeName>
        <alternativeName>
            <fullName evidence="3">Phosphopantothenoylcysteine synthetase</fullName>
            <shortName evidence="3">PPC synthetase</shortName>
            <shortName evidence="3">PPC-S</shortName>
        </alternativeName>
    </domain>
</protein>
<dbReference type="EMBL" id="AWXA01000025">
    <property type="protein sequence ID" value="ERT60297.1"/>
    <property type="molecule type" value="Genomic_DNA"/>
</dbReference>
<feature type="region of interest" description="Phosphopantothenate--cysteine ligase" evidence="3">
    <location>
        <begin position="191"/>
        <end position="405"/>
    </location>
</feature>
<name>U7ULJ6_9FIRM</name>
<comment type="similarity">
    <text evidence="3 4">In the N-terminal section; belongs to the HFCD (homo-oligomeric flavin containing Cys decarboxylase) superfamily.</text>
</comment>
<keyword evidence="3 4" id="KW-0285">Flavoprotein</keyword>
<dbReference type="STRING" id="1111454.HMPREF1250_0985"/>
<dbReference type="PANTHER" id="PTHR14359">
    <property type="entry name" value="HOMO-OLIGOMERIC FLAVIN CONTAINING CYS DECARBOXYLASE FAMILY"/>
    <property type="match status" value="1"/>
</dbReference>
<comment type="caution">
    <text evidence="3">Lacks conserved residue(s) required for the propagation of feature annotation.</text>
</comment>
<dbReference type="GO" id="GO:0004633">
    <property type="term" value="F:phosphopantothenoylcysteine decarboxylase activity"/>
    <property type="evidence" value="ECO:0007669"/>
    <property type="project" value="UniProtKB-UniRule"/>
</dbReference>
<dbReference type="PATRIC" id="fig|1111454.3.peg.969"/>
<comment type="caution">
    <text evidence="8">The sequence shown here is derived from an EMBL/GenBank/DDBJ whole genome shotgun (WGS) entry which is preliminary data.</text>
</comment>
<keyword evidence="5" id="KW-0732">Signal</keyword>
<dbReference type="GO" id="GO:0015937">
    <property type="term" value="P:coenzyme A biosynthetic process"/>
    <property type="evidence" value="ECO:0007669"/>
    <property type="project" value="UniProtKB-UniRule"/>
</dbReference>
<keyword evidence="3" id="KW-0511">Multifunctional enzyme</keyword>
<dbReference type="Gene3D" id="3.40.50.1950">
    <property type="entry name" value="Flavin prenyltransferase-like"/>
    <property type="match status" value="1"/>
</dbReference>
<dbReference type="EC" id="4.1.1.36" evidence="3"/>
<organism evidence="8 9">
    <name type="scientific">Megasphaera vaginalis</name>
    <name type="common">ex Srinivasan et al. 2021</name>
    <dbReference type="NCBI Taxonomy" id="1111454"/>
    <lineage>
        <taxon>Bacteria</taxon>
        <taxon>Bacillati</taxon>
        <taxon>Bacillota</taxon>
        <taxon>Negativicutes</taxon>
        <taxon>Veillonellales</taxon>
        <taxon>Veillonellaceae</taxon>
        <taxon>Megasphaera</taxon>
    </lineage>
</organism>
<keyword evidence="3 4" id="KW-0436">Ligase</keyword>
<keyword evidence="1 3" id="KW-0210">Decarboxylase</keyword>
<dbReference type="NCBIfam" id="TIGR00521">
    <property type="entry name" value="coaBC_dfp"/>
    <property type="match status" value="1"/>
</dbReference>
<feature type="binding site" evidence="3">
    <location>
        <position position="341"/>
    </location>
    <ligand>
        <name>CTP</name>
        <dbReference type="ChEBI" id="CHEBI:37563"/>
    </ligand>
</feature>
<keyword evidence="3" id="KW-0479">Metal-binding</keyword>
<feature type="domain" description="DNA/pantothenate metabolism flavoprotein C-terminal" evidence="7">
    <location>
        <begin position="186"/>
        <end position="391"/>
    </location>
</feature>
<feature type="binding site" evidence="3">
    <location>
        <position position="279"/>
    </location>
    <ligand>
        <name>CTP</name>
        <dbReference type="ChEBI" id="CHEBI:37563"/>
    </ligand>
</feature>
<dbReference type="GO" id="GO:0010181">
    <property type="term" value="F:FMN binding"/>
    <property type="evidence" value="ECO:0007669"/>
    <property type="project" value="UniProtKB-UniRule"/>
</dbReference>
<feature type="signal peptide" evidence="5">
    <location>
        <begin position="1"/>
        <end position="25"/>
    </location>
</feature>
<comment type="cofactor">
    <cofactor evidence="3">
        <name>FMN</name>
        <dbReference type="ChEBI" id="CHEBI:58210"/>
    </cofactor>
    <text evidence="3">Binds 1 FMN per subunit.</text>
</comment>
<feature type="binding site" evidence="3">
    <location>
        <position position="323"/>
    </location>
    <ligand>
        <name>CTP</name>
        <dbReference type="ChEBI" id="CHEBI:37563"/>
    </ligand>
</feature>
<comment type="function">
    <text evidence="4">Catalyzes two steps in the biosynthesis of coenzyme A. In the first step cysteine is conjugated to 4'-phosphopantothenate to form 4-phosphopantothenoylcysteine, in the latter compound is decarboxylated to form 4'-phosphopantotheine.</text>
</comment>
<keyword evidence="3 4" id="KW-0288">FMN</keyword>
<evidence type="ECO:0000256" key="5">
    <source>
        <dbReference type="SAM" id="SignalP"/>
    </source>
</evidence>
<dbReference type="Pfam" id="PF02441">
    <property type="entry name" value="Flavoprotein"/>
    <property type="match status" value="1"/>
</dbReference>
<proteinExistence type="inferred from homology"/>
<feature type="binding site" evidence="3">
    <location>
        <position position="337"/>
    </location>
    <ligand>
        <name>CTP</name>
        <dbReference type="ChEBI" id="CHEBI:37563"/>
    </ligand>
</feature>
<evidence type="ECO:0000259" key="6">
    <source>
        <dbReference type="Pfam" id="PF02441"/>
    </source>
</evidence>
<dbReference type="InterPro" id="IPR036551">
    <property type="entry name" value="Flavin_trans-like"/>
</dbReference>
<dbReference type="AlphaFoldDB" id="U7ULJ6"/>
<dbReference type="RefSeq" id="WP_023053511.1">
    <property type="nucleotide sequence ID" value="NZ_AWXA01000025.1"/>
</dbReference>
<dbReference type="GO" id="GO:0046872">
    <property type="term" value="F:metal ion binding"/>
    <property type="evidence" value="ECO:0007669"/>
    <property type="project" value="UniProtKB-KW"/>
</dbReference>
<dbReference type="SUPFAM" id="SSF52507">
    <property type="entry name" value="Homo-oligomeric flavin-containing Cys decarboxylases, HFCD"/>
    <property type="match status" value="1"/>
</dbReference>
<comment type="function">
    <text evidence="3">Catalyzes two sequential steps in the biosynthesis of coenzyme A. In the first step cysteine is conjugated to 4'-phosphopantothenate to form 4-phosphopantothenoylcysteine. In the second step the latter compound is decarboxylated to form 4'-phosphopantotheine.</text>
</comment>
<dbReference type="HAMAP" id="MF_02225">
    <property type="entry name" value="CoaBC"/>
    <property type="match status" value="1"/>
</dbReference>
<dbReference type="Gene3D" id="3.40.50.10300">
    <property type="entry name" value="CoaB-like"/>
    <property type="match status" value="1"/>
</dbReference>
<feature type="region of interest" description="Phosphopantothenoylcysteine decarboxylase" evidence="3">
    <location>
        <begin position="1"/>
        <end position="190"/>
    </location>
</feature>
<dbReference type="Proteomes" id="UP000017090">
    <property type="component" value="Unassembled WGS sequence"/>
</dbReference>